<proteinExistence type="predicted"/>
<evidence type="ECO:0000256" key="1">
    <source>
        <dbReference type="SAM" id="MobiDB-lite"/>
    </source>
</evidence>
<accession>A0A3N2Q2I1</accession>
<feature type="compositionally biased region" description="Basic and acidic residues" evidence="1">
    <location>
        <begin position="50"/>
        <end position="72"/>
    </location>
</feature>
<reference evidence="2 3" key="1">
    <citation type="journal article" date="2018" name="Mol. Ecol.">
        <title>The obligate alkalophilic soda-lake fungus Sodiomyces alkalinus has shifted to a protein diet.</title>
        <authorList>
            <person name="Grum-Grzhimaylo A.A."/>
            <person name="Falkoski D.L."/>
            <person name="van den Heuvel J."/>
            <person name="Valero-Jimenez C.A."/>
            <person name="Min B."/>
            <person name="Choi I.G."/>
            <person name="Lipzen A."/>
            <person name="Daum C.G."/>
            <person name="Aanen D.K."/>
            <person name="Tsang A."/>
            <person name="Henrissat B."/>
            <person name="Bilanenko E.N."/>
            <person name="de Vries R.P."/>
            <person name="van Kan J.A.L."/>
            <person name="Grigoriev I.V."/>
            <person name="Debets A.J.M."/>
        </authorList>
    </citation>
    <scope>NUCLEOTIDE SEQUENCE [LARGE SCALE GENOMIC DNA]</scope>
    <source>
        <strain evidence="2 3">F11</strain>
    </source>
</reference>
<organism evidence="2 3">
    <name type="scientific">Sodiomyces alkalinus (strain CBS 110278 / VKM F-3762 / F11)</name>
    <name type="common">Alkaliphilic filamentous fungus</name>
    <dbReference type="NCBI Taxonomy" id="1314773"/>
    <lineage>
        <taxon>Eukaryota</taxon>
        <taxon>Fungi</taxon>
        <taxon>Dikarya</taxon>
        <taxon>Ascomycota</taxon>
        <taxon>Pezizomycotina</taxon>
        <taxon>Sordariomycetes</taxon>
        <taxon>Hypocreomycetidae</taxon>
        <taxon>Glomerellales</taxon>
        <taxon>Plectosphaerellaceae</taxon>
        <taxon>Sodiomyces</taxon>
    </lineage>
</organism>
<evidence type="ECO:0000313" key="3">
    <source>
        <dbReference type="Proteomes" id="UP000272025"/>
    </source>
</evidence>
<gene>
    <name evidence="2" type="ORF">SODALDRAFT_108612</name>
</gene>
<evidence type="ECO:0000313" key="2">
    <source>
        <dbReference type="EMBL" id="ROT40960.1"/>
    </source>
</evidence>
<dbReference type="EMBL" id="ML119052">
    <property type="protein sequence ID" value="ROT40960.1"/>
    <property type="molecule type" value="Genomic_DNA"/>
</dbReference>
<dbReference type="RefSeq" id="XP_028468766.1">
    <property type="nucleotide sequence ID" value="XM_028606527.1"/>
</dbReference>
<dbReference type="Proteomes" id="UP000272025">
    <property type="component" value="Unassembled WGS sequence"/>
</dbReference>
<name>A0A3N2Q2I1_SODAK</name>
<dbReference type="GeneID" id="39575005"/>
<sequence length="95" mass="10071">MVSQGRKEGMVSVRRGLAGSVCVASEASASNPHSLAARRRVCSCRPTPHIPHDADTALSDSRDGRRGSRRDINGNWTSEAVLGRDCPAVKSPGKC</sequence>
<keyword evidence="3" id="KW-1185">Reference proteome</keyword>
<feature type="region of interest" description="Disordered" evidence="1">
    <location>
        <begin position="45"/>
        <end position="76"/>
    </location>
</feature>
<dbReference type="AlphaFoldDB" id="A0A3N2Q2I1"/>
<protein>
    <submittedName>
        <fullName evidence="2">Uncharacterized protein</fullName>
    </submittedName>
</protein>